<feature type="binding site" evidence="2">
    <location>
        <position position="63"/>
    </location>
    <ligand>
        <name>Mg(2+)</name>
        <dbReference type="ChEBI" id="CHEBI:18420"/>
        <label>1</label>
    </ligand>
</feature>
<dbReference type="Proteomes" id="UP000316449">
    <property type="component" value="Unassembled WGS sequence"/>
</dbReference>
<evidence type="ECO:0000313" key="5">
    <source>
        <dbReference type="EMBL" id="RZO23759.1"/>
    </source>
</evidence>
<dbReference type="PANTHER" id="PTHR30270:SF0">
    <property type="entry name" value="THIAMINE-MONOPHOSPHATE KINASE"/>
    <property type="match status" value="1"/>
</dbReference>
<feature type="binding site" evidence="2">
    <location>
        <position position="92"/>
    </location>
    <ligand>
        <name>Mg(2+)</name>
        <dbReference type="ChEBI" id="CHEBI:18420"/>
        <label>2</label>
    </ligand>
</feature>
<evidence type="ECO:0000256" key="2">
    <source>
        <dbReference type="HAMAP-Rule" id="MF_02128"/>
    </source>
</evidence>
<feature type="binding site" evidence="2">
    <location>
        <position position="92"/>
    </location>
    <ligand>
        <name>Mg(2+)</name>
        <dbReference type="ChEBI" id="CHEBI:18420"/>
        <label>3</label>
    </ligand>
</feature>
<dbReference type="InterPro" id="IPR036921">
    <property type="entry name" value="PurM-like_N_sf"/>
</dbReference>
<evidence type="ECO:0000259" key="4">
    <source>
        <dbReference type="Pfam" id="PF02769"/>
    </source>
</evidence>
<dbReference type="EMBL" id="SHBK01000030">
    <property type="protein sequence ID" value="RZO23759.1"/>
    <property type="molecule type" value="Genomic_DNA"/>
</dbReference>
<feature type="binding site" evidence="2">
    <location>
        <position position="62"/>
    </location>
    <ligand>
        <name>Mg(2+)</name>
        <dbReference type="ChEBI" id="CHEBI:18420"/>
        <label>4</label>
    </ligand>
</feature>
<feature type="binding site" evidence="2">
    <location>
        <position position="265"/>
    </location>
    <ligand>
        <name>substrate</name>
    </ligand>
</feature>
<dbReference type="HAMAP" id="MF_02128">
    <property type="entry name" value="TMP_kinase"/>
    <property type="match status" value="1"/>
</dbReference>
<keyword evidence="2 5" id="KW-0418">Kinase</keyword>
<dbReference type="InterPro" id="IPR010918">
    <property type="entry name" value="PurM-like_C_dom"/>
</dbReference>
<feature type="binding site" evidence="2">
    <location>
        <begin position="138"/>
        <end position="139"/>
    </location>
    <ligand>
        <name>ATP</name>
        <dbReference type="ChEBI" id="CHEBI:30616"/>
    </ligand>
</feature>
<comment type="catalytic activity">
    <reaction evidence="2">
        <text>thiamine phosphate + ATP = thiamine diphosphate + ADP</text>
        <dbReference type="Rhea" id="RHEA:15913"/>
        <dbReference type="ChEBI" id="CHEBI:30616"/>
        <dbReference type="ChEBI" id="CHEBI:37575"/>
        <dbReference type="ChEBI" id="CHEBI:58937"/>
        <dbReference type="ChEBI" id="CHEBI:456216"/>
        <dbReference type="EC" id="2.7.4.16"/>
    </reaction>
</comment>
<feature type="binding site" evidence="2">
    <location>
        <position position="71"/>
    </location>
    <ligand>
        <name>substrate</name>
    </ligand>
</feature>
<dbReference type="Pfam" id="PF02769">
    <property type="entry name" value="AIRS_C"/>
    <property type="match status" value="1"/>
</dbReference>
<protein>
    <recommendedName>
        <fullName evidence="2">Thiamine-monophosphate kinase</fullName>
        <shortName evidence="2">TMP kinase</shortName>
        <shortName evidence="2">Thiamine-phosphate kinase</shortName>
        <ecNumber evidence="2">2.7.4.16</ecNumber>
    </recommendedName>
</protein>
<comment type="function">
    <text evidence="2">Catalyzes the ATP-dependent phosphorylation of thiamine-monophosphate (TMP) to form thiamine-pyrophosphate (TPP), the active form of vitamin B1.</text>
</comment>
<dbReference type="PIRSF" id="PIRSF005303">
    <property type="entry name" value="Thiam_monoph_kin"/>
    <property type="match status" value="1"/>
</dbReference>
<evidence type="ECO:0000259" key="3">
    <source>
        <dbReference type="Pfam" id="PF00586"/>
    </source>
</evidence>
<dbReference type="GO" id="GO:0009228">
    <property type="term" value="P:thiamine biosynthetic process"/>
    <property type="evidence" value="ECO:0007669"/>
    <property type="project" value="UniProtKB-KW"/>
</dbReference>
<feature type="domain" description="PurM-like N-terminal" evidence="3">
    <location>
        <begin position="47"/>
        <end position="153"/>
    </location>
</feature>
<organism evidence="5 6">
    <name type="scientific">SAR86 cluster bacterium</name>
    <dbReference type="NCBI Taxonomy" id="2030880"/>
    <lineage>
        <taxon>Bacteria</taxon>
        <taxon>Pseudomonadati</taxon>
        <taxon>Pseudomonadota</taxon>
        <taxon>Gammaproteobacteria</taxon>
        <taxon>SAR86 cluster</taxon>
    </lineage>
</organism>
<dbReference type="InterPro" id="IPR036676">
    <property type="entry name" value="PurM-like_C_sf"/>
</dbReference>
<dbReference type="SUPFAM" id="SSF56042">
    <property type="entry name" value="PurM C-terminal domain-like"/>
    <property type="match status" value="1"/>
</dbReference>
<feature type="binding site" evidence="2">
    <location>
        <position position="222"/>
    </location>
    <ligand>
        <name>Mg(2+)</name>
        <dbReference type="ChEBI" id="CHEBI:18420"/>
        <label>3</label>
    </ligand>
</feature>
<feature type="binding site" evidence="2">
    <location>
        <position position="49"/>
    </location>
    <ligand>
        <name>Mg(2+)</name>
        <dbReference type="ChEBI" id="CHEBI:18420"/>
        <label>4</label>
    </ligand>
</feature>
<dbReference type="UniPathway" id="UPA00060">
    <property type="reaction ID" value="UER00142"/>
</dbReference>
<feature type="binding site" evidence="2">
    <location>
        <position position="162"/>
    </location>
    <ligand>
        <name>ATP</name>
        <dbReference type="ChEBI" id="CHEBI:30616"/>
    </ligand>
</feature>
<dbReference type="InterPro" id="IPR006283">
    <property type="entry name" value="ThiL-like"/>
</dbReference>
<comment type="pathway">
    <text evidence="2">Cofactor biosynthesis; thiamine diphosphate biosynthesis; thiamine diphosphate from thiamine phosphate: step 1/1.</text>
</comment>
<dbReference type="SUPFAM" id="SSF55326">
    <property type="entry name" value="PurM N-terminal domain-like"/>
    <property type="match status" value="1"/>
</dbReference>
<dbReference type="AlphaFoldDB" id="A0A520MRC0"/>
<dbReference type="PANTHER" id="PTHR30270">
    <property type="entry name" value="THIAMINE-MONOPHOSPHATE KINASE"/>
    <property type="match status" value="1"/>
</dbReference>
<feature type="binding site" evidence="2">
    <location>
        <position position="64"/>
    </location>
    <ligand>
        <name>Mg(2+)</name>
        <dbReference type="ChEBI" id="CHEBI:18420"/>
        <label>2</label>
    </ligand>
</feature>
<sequence length="320" mass="34646">MVVEWAQLVYSKDTQVNISSEFSIIKKYLSGIGASYLSTNGINLSIGDDCAVIAANSKLLISTDTSVSGVHFLKSMPAESIAYRSVATALSDIAAMGGNPVAFNLSLVMPSFNAEWMKAFRKGLQKISKEYKFPLIGGDLAKGPLQISVTVLGKPEKKILLRSNAQPGDILCLSDDIGYGYIGFKEYKKSGLVNNKTKPYLFPSAQITYGRVISNLASSAIDISDGIIQDLSHLISSSGVGCDLDLAKVPLATKQYVKQCLEFGDDYQLLYTVPPKKLLTLQATLKSCNKKCHTIGIMGGKRLTISNNNIGLLKGWDHFQ</sequence>
<dbReference type="GO" id="GO:0009030">
    <property type="term" value="F:thiamine-phosphate kinase activity"/>
    <property type="evidence" value="ECO:0007669"/>
    <property type="project" value="UniProtKB-UniRule"/>
</dbReference>
<dbReference type="InterPro" id="IPR016188">
    <property type="entry name" value="PurM-like_N"/>
</dbReference>
<dbReference type="GO" id="GO:0005524">
    <property type="term" value="F:ATP binding"/>
    <property type="evidence" value="ECO:0007669"/>
    <property type="project" value="UniProtKB-UniRule"/>
</dbReference>
<dbReference type="CDD" id="cd02194">
    <property type="entry name" value="ThiL"/>
    <property type="match status" value="1"/>
</dbReference>
<comment type="similarity">
    <text evidence="2">Belongs to the thiamine-monophosphate kinase family.</text>
</comment>
<comment type="caution">
    <text evidence="2">Lacks conserved residue(s) required for the propagation of feature annotation.</text>
</comment>
<feature type="domain" description="PurM-like C-terminal" evidence="4">
    <location>
        <begin position="167"/>
        <end position="301"/>
    </location>
</feature>
<evidence type="ECO:0000313" key="6">
    <source>
        <dbReference type="Proteomes" id="UP000316449"/>
    </source>
</evidence>
<dbReference type="EC" id="2.7.4.16" evidence="2"/>
<keyword evidence="2 5" id="KW-0808">Transferase</keyword>
<feature type="binding site" evidence="2">
    <location>
        <position position="92"/>
    </location>
    <ligand>
        <name>Mg(2+)</name>
        <dbReference type="ChEBI" id="CHEBI:18420"/>
        <label>4</label>
    </ligand>
</feature>
<gene>
    <name evidence="2 5" type="primary">thiL</name>
    <name evidence="5" type="ORF">EVA98_02495</name>
</gene>
<dbReference type="Pfam" id="PF00586">
    <property type="entry name" value="AIRS"/>
    <property type="match status" value="1"/>
</dbReference>
<keyword evidence="2" id="KW-0547">Nucleotide-binding</keyword>
<keyword evidence="2" id="KW-0067">ATP-binding</keyword>
<reference evidence="5 6" key="1">
    <citation type="submission" date="2019-02" db="EMBL/GenBank/DDBJ databases">
        <title>Prokaryotic population dynamics and viral predation in marine succession experiment using metagenomics: the confinement effect.</title>
        <authorList>
            <person name="Haro-Moreno J.M."/>
            <person name="Rodriguez-Valera F."/>
            <person name="Lopez-Perez M."/>
        </authorList>
    </citation>
    <scope>NUCLEOTIDE SEQUENCE [LARGE SCALE GENOMIC DNA]</scope>
    <source>
        <strain evidence="5">MED-G165</strain>
    </source>
</reference>
<dbReference type="Gene3D" id="3.90.650.10">
    <property type="entry name" value="PurM-like C-terminal domain"/>
    <property type="match status" value="1"/>
</dbReference>
<proteinExistence type="inferred from homology"/>
<keyword evidence="1 2" id="KW-0784">Thiamine biosynthesis</keyword>
<evidence type="ECO:0000256" key="1">
    <source>
        <dbReference type="ARBA" id="ARBA00022977"/>
    </source>
</evidence>
<dbReference type="GO" id="GO:0000287">
    <property type="term" value="F:magnesium ion binding"/>
    <property type="evidence" value="ECO:0007669"/>
    <property type="project" value="UniProtKB-UniRule"/>
</dbReference>
<feature type="binding site" evidence="2">
    <location>
        <position position="139"/>
    </location>
    <ligand>
        <name>Mg(2+)</name>
        <dbReference type="ChEBI" id="CHEBI:18420"/>
        <label>1</label>
    </ligand>
</feature>
<feature type="binding site" evidence="2">
    <location>
        <position position="225"/>
    </location>
    <ligand>
        <name>Mg(2+)</name>
        <dbReference type="ChEBI" id="CHEBI:18420"/>
        <label>5</label>
    </ligand>
</feature>
<accession>A0A520MRC0</accession>
<feature type="binding site" evidence="2">
    <location>
        <position position="64"/>
    </location>
    <ligand>
        <name>Mg(2+)</name>
        <dbReference type="ChEBI" id="CHEBI:18420"/>
        <label>1</label>
    </ligand>
</feature>
<feature type="binding site" evidence="2">
    <location>
        <position position="224"/>
    </location>
    <ligand>
        <name>ATP</name>
        <dbReference type="ChEBI" id="CHEBI:30616"/>
    </ligand>
</feature>
<dbReference type="Gene3D" id="3.30.1330.10">
    <property type="entry name" value="PurM-like, N-terminal domain"/>
    <property type="match status" value="1"/>
</dbReference>
<keyword evidence="2" id="KW-0479">Metal-binding</keyword>
<comment type="caution">
    <text evidence="5">The sequence shown here is derived from an EMBL/GenBank/DDBJ whole genome shotgun (WGS) entry which is preliminary data.</text>
</comment>
<feature type="binding site" evidence="2">
    <location>
        <position position="49"/>
    </location>
    <ligand>
        <name>Mg(2+)</name>
        <dbReference type="ChEBI" id="CHEBI:18420"/>
        <label>3</label>
    </ligand>
</feature>
<feature type="binding site" evidence="2">
    <location>
        <position position="316"/>
    </location>
    <ligand>
        <name>substrate</name>
    </ligand>
</feature>
<dbReference type="GO" id="GO:0009229">
    <property type="term" value="P:thiamine diphosphate biosynthetic process"/>
    <property type="evidence" value="ECO:0007669"/>
    <property type="project" value="UniProtKB-UniRule"/>
</dbReference>
<name>A0A520MRC0_9GAMM</name>
<comment type="miscellaneous">
    <text evidence="2">Reaction mechanism of ThiL seems to utilize a direct, inline transfer of the gamma-phosphate of ATP to TMP rather than a phosphorylated enzyme intermediate.</text>
</comment>
<dbReference type="NCBIfam" id="TIGR01379">
    <property type="entry name" value="thiL"/>
    <property type="match status" value="1"/>
</dbReference>
<keyword evidence="2" id="KW-0460">Magnesium</keyword>